<organism evidence="6 7">
    <name type="scientific">Microlunatus aurantiacus</name>
    <dbReference type="NCBI Taxonomy" id="446786"/>
    <lineage>
        <taxon>Bacteria</taxon>
        <taxon>Bacillati</taxon>
        <taxon>Actinomycetota</taxon>
        <taxon>Actinomycetes</taxon>
        <taxon>Propionibacteriales</taxon>
        <taxon>Propionibacteriaceae</taxon>
        <taxon>Microlunatus</taxon>
    </lineage>
</organism>
<protein>
    <submittedName>
        <fullName evidence="6">Isoprenylcysteine carboxylmethyltransferase family protein</fullName>
    </submittedName>
</protein>
<evidence type="ECO:0000256" key="5">
    <source>
        <dbReference type="SAM" id="Phobius"/>
    </source>
</evidence>
<dbReference type="InterPro" id="IPR052527">
    <property type="entry name" value="Metal_cation-efflux_comp"/>
</dbReference>
<evidence type="ECO:0000256" key="3">
    <source>
        <dbReference type="ARBA" id="ARBA00022989"/>
    </source>
</evidence>
<dbReference type="EMBL" id="BAAAYX010000022">
    <property type="protein sequence ID" value="GAA3717014.1"/>
    <property type="molecule type" value="Genomic_DNA"/>
</dbReference>
<feature type="transmembrane region" description="Helical" evidence="5">
    <location>
        <begin position="77"/>
        <end position="98"/>
    </location>
</feature>
<evidence type="ECO:0000256" key="1">
    <source>
        <dbReference type="ARBA" id="ARBA00004127"/>
    </source>
</evidence>
<evidence type="ECO:0000313" key="6">
    <source>
        <dbReference type="EMBL" id="GAA3717014.1"/>
    </source>
</evidence>
<dbReference type="Pfam" id="PF04191">
    <property type="entry name" value="PEMT"/>
    <property type="match status" value="1"/>
</dbReference>
<feature type="transmembrane region" description="Helical" evidence="5">
    <location>
        <begin position="138"/>
        <end position="165"/>
    </location>
</feature>
<name>A0ABP7EBS8_9ACTN</name>
<proteinExistence type="predicted"/>
<evidence type="ECO:0000313" key="7">
    <source>
        <dbReference type="Proteomes" id="UP001500051"/>
    </source>
</evidence>
<keyword evidence="4 5" id="KW-0472">Membrane</keyword>
<comment type="caution">
    <text evidence="6">The sequence shown here is derived from an EMBL/GenBank/DDBJ whole genome shotgun (WGS) entry which is preliminary data.</text>
</comment>
<keyword evidence="3 5" id="KW-1133">Transmembrane helix</keyword>
<keyword evidence="2 5" id="KW-0812">Transmembrane</keyword>
<evidence type="ECO:0000256" key="2">
    <source>
        <dbReference type="ARBA" id="ARBA00022692"/>
    </source>
</evidence>
<feature type="transmembrane region" description="Helical" evidence="5">
    <location>
        <begin position="47"/>
        <end position="71"/>
    </location>
</feature>
<dbReference type="PANTHER" id="PTHR43847:SF1">
    <property type="entry name" value="BLL3993 PROTEIN"/>
    <property type="match status" value="1"/>
</dbReference>
<dbReference type="InterPro" id="IPR007318">
    <property type="entry name" value="Phopholipid_MeTrfase"/>
</dbReference>
<dbReference type="Gene3D" id="1.20.120.1630">
    <property type="match status" value="1"/>
</dbReference>
<dbReference type="PANTHER" id="PTHR43847">
    <property type="entry name" value="BLL3993 PROTEIN"/>
    <property type="match status" value="1"/>
</dbReference>
<dbReference type="Proteomes" id="UP001500051">
    <property type="component" value="Unassembled WGS sequence"/>
</dbReference>
<accession>A0ABP7EBS8</accession>
<gene>
    <name evidence="6" type="ORF">GCM10022204_41130</name>
</gene>
<reference evidence="7" key="1">
    <citation type="journal article" date="2019" name="Int. J. Syst. Evol. Microbiol.">
        <title>The Global Catalogue of Microorganisms (GCM) 10K type strain sequencing project: providing services to taxonomists for standard genome sequencing and annotation.</title>
        <authorList>
            <consortium name="The Broad Institute Genomics Platform"/>
            <consortium name="The Broad Institute Genome Sequencing Center for Infectious Disease"/>
            <person name="Wu L."/>
            <person name="Ma J."/>
        </authorList>
    </citation>
    <scope>NUCLEOTIDE SEQUENCE [LARGE SCALE GENOMIC DNA]</scope>
    <source>
        <strain evidence="7">JCM 16548</strain>
    </source>
</reference>
<evidence type="ECO:0000256" key="4">
    <source>
        <dbReference type="ARBA" id="ARBA00023136"/>
    </source>
</evidence>
<sequence>MTEPVAVAAGLLYLVAVVLLLAVRTWQQYRTTGSTGFNGFRGAAQDPAARIAGIGFAVAVLTGLVAPWLAAAVVLPVWSLPIAVPAVGAVVAAGGLLLGRTAQQAMGRSWRIGVDVAEATDLVTHGPFRLVRNPIFTALMMIQVGTATMALSWLSLAGAVLMVAACQIQTRWVEEPYLRRRHPTTYPDYAATAGRFVPGLGRLHPTPLTSQAAGELA</sequence>
<comment type="subcellular location">
    <subcellularLocation>
        <location evidence="1">Endomembrane system</location>
        <topology evidence="1">Multi-pass membrane protein</topology>
    </subcellularLocation>
</comment>
<keyword evidence="7" id="KW-1185">Reference proteome</keyword>
<dbReference type="RefSeq" id="WP_344814344.1">
    <property type="nucleotide sequence ID" value="NZ_BAAAYX010000022.1"/>
</dbReference>
<feature type="transmembrane region" description="Helical" evidence="5">
    <location>
        <begin position="6"/>
        <end position="26"/>
    </location>
</feature>